<evidence type="ECO:0000259" key="1">
    <source>
        <dbReference type="Pfam" id="PF07484"/>
    </source>
</evidence>
<feature type="domain" description="Phage tail collar" evidence="1">
    <location>
        <begin position="37"/>
        <end position="93"/>
    </location>
</feature>
<gene>
    <name evidence="2" type="ORF">GCM10023186_40380</name>
</gene>
<dbReference type="InterPro" id="IPR037053">
    <property type="entry name" value="Phage_tail_collar_dom_sf"/>
</dbReference>
<name>A0ABP8JI46_9BACT</name>
<dbReference type="SUPFAM" id="SSF88874">
    <property type="entry name" value="Receptor-binding domain of short tail fibre protein gp12"/>
    <property type="match status" value="1"/>
</dbReference>
<evidence type="ECO:0000313" key="3">
    <source>
        <dbReference type="Proteomes" id="UP001500454"/>
    </source>
</evidence>
<accession>A0ABP8JI46</accession>
<evidence type="ECO:0000313" key="2">
    <source>
        <dbReference type="EMBL" id="GAA4391253.1"/>
    </source>
</evidence>
<dbReference type="Pfam" id="PF07484">
    <property type="entry name" value="Collar"/>
    <property type="match status" value="1"/>
</dbReference>
<dbReference type="Gene3D" id="3.90.1340.10">
    <property type="entry name" value="Phage tail collar domain"/>
    <property type="match status" value="1"/>
</dbReference>
<dbReference type="Proteomes" id="UP001500454">
    <property type="component" value="Unassembled WGS sequence"/>
</dbReference>
<proteinExistence type="predicted"/>
<organism evidence="2 3">
    <name type="scientific">Hymenobacter koreensis</name>
    <dbReference type="NCBI Taxonomy" id="1084523"/>
    <lineage>
        <taxon>Bacteria</taxon>
        <taxon>Pseudomonadati</taxon>
        <taxon>Bacteroidota</taxon>
        <taxon>Cytophagia</taxon>
        <taxon>Cytophagales</taxon>
        <taxon>Hymenobacteraceae</taxon>
        <taxon>Hymenobacter</taxon>
    </lineage>
</organism>
<sequence>MSALVASSFLIGPLQALFGRATPAAAGVLTSNDPFVGEIILAGFNFAPRGYARCDGQLMPISQNTALFALLGTFYGGDGRSTFALPNLNGRVPIGAGQGPGLTERFLGESGGEAAVTLVASEIPAHTHSLELTYSTALGTTGSPANAFLASNASGLPQYAATSTGNMVTGAIGSPQAHNNLMPYQALAYYIALQGIFPPRN</sequence>
<comment type="caution">
    <text evidence="2">The sequence shown here is derived from an EMBL/GenBank/DDBJ whole genome shotgun (WGS) entry which is preliminary data.</text>
</comment>
<reference evidence="3" key="1">
    <citation type="journal article" date="2019" name="Int. J. Syst. Evol. Microbiol.">
        <title>The Global Catalogue of Microorganisms (GCM) 10K type strain sequencing project: providing services to taxonomists for standard genome sequencing and annotation.</title>
        <authorList>
            <consortium name="The Broad Institute Genomics Platform"/>
            <consortium name="The Broad Institute Genome Sequencing Center for Infectious Disease"/>
            <person name="Wu L."/>
            <person name="Ma J."/>
        </authorList>
    </citation>
    <scope>NUCLEOTIDE SEQUENCE [LARGE SCALE GENOMIC DNA]</scope>
    <source>
        <strain evidence="3">JCM 17924</strain>
    </source>
</reference>
<dbReference type="EMBL" id="BAABHA010000015">
    <property type="protein sequence ID" value="GAA4391253.1"/>
    <property type="molecule type" value="Genomic_DNA"/>
</dbReference>
<keyword evidence="3" id="KW-1185">Reference proteome</keyword>
<protein>
    <submittedName>
        <fullName evidence="2">Tail fiber protein</fullName>
    </submittedName>
</protein>
<dbReference type="InterPro" id="IPR011083">
    <property type="entry name" value="Phage_tail_collar_dom"/>
</dbReference>